<accession>B8IDS5</accession>
<evidence type="ECO:0000313" key="4">
    <source>
        <dbReference type="Proteomes" id="UP000008207"/>
    </source>
</evidence>
<feature type="region of interest" description="Disordered" evidence="1">
    <location>
        <begin position="53"/>
        <end position="72"/>
    </location>
</feature>
<name>B8IDS5_METNO</name>
<organism evidence="3 4">
    <name type="scientific">Methylobacterium nodulans (strain LMG 21967 / CNCM I-2342 / ORS 2060)</name>
    <dbReference type="NCBI Taxonomy" id="460265"/>
    <lineage>
        <taxon>Bacteria</taxon>
        <taxon>Pseudomonadati</taxon>
        <taxon>Pseudomonadota</taxon>
        <taxon>Alphaproteobacteria</taxon>
        <taxon>Hyphomicrobiales</taxon>
        <taxon>Methylobacteriaceae</taxon>
        <taxon>Methylobacterium</taxon>
    </lineage>
</organism>
<dbReference type="RefSeq" id="WP_015927356.1">
    <property type="nucleotide sequence ID" value="NC_011894.1"/>
</dbReference>
<keyword evidence="2" id="KW-0812">Transmembrane</keyword>
<dbReference type="STRING" id="460265.Mnod_0611"/>
<dbReference type="EMBL" id="CP001349">
    <property type="protein sequence ID" value="ACL55647.1"/>
    <property type="molecule type" value="Genomic_DNA"/>
</dbReference>
<dbReference type="AlphaFoldDB" id="B8IDS5"/>
<keyword evidence="2" id="KW-0472">Membrane</keyword>
<sequence length="72" mass="7377">MADISTVASLALNGSACVLGLIQSCWAGSPWVIFLAFMSGACCAISATIARKERERRSPIGVADQPAAGGLH</sequence>
<feature type="transmembrane region" description="Helical" evidence="2">
    <location>
        <begin position="30"/>
        <end position="50"/>
    </location>
</feature>
<gene>
    <name evidence="3" type="ordered locus">Mnod_0611</name>
</gene>
<protein>
    <submittedName>
        <fullName evidence="3">Uncharacterized protein</fullName>
    </submittedName>
</protein>
<dbReference type="KEGG" id="mno:Mnod_0611"/>
<keyword evidence="4" id="KW-1185">Reference proteome</keyword>
<evidence type="ECO:0000256" key="2">
    <source>
        <dbReference type="SAM" id="Phobius"/>
    </source>
</evidence>
<reference evidence="3 4" key="1">
    <citation type="submission" date="2009-01" db="EMBL/GenBank/DDBJ databases">
        <title>Complete sequence of chromosome of Methylobacterium nodulans ORS 2060.</title>
        <authorList>
            <consortium name="US DOE Joint Genome Institute"/>
            <person name="Lucas S."/>
            <person name="Copeland A."/>
            <person name="Lapidus A."/>
            <person name="Glavina del Rio T."/>
            <person name="Dalin E."/>
            <person name="Tice H."/>
            <person name="Bruce D."/>
            <person name="Goodwin L."/>
            <person name="Pitluck S."/>
            <person name="Sims D."/>
            <person name="Brettin T."/>
            <person name="Detter J.C."/>
            <person name="Han C."/>
            <person name="Larimer F."/>
            <person name="Land M."/>
            <person name="Hauser L."/>
            <person name="Kyrpides N."/>
            <person name="Ivanova N."/>
            <person name="Marx C.J."/>
            <person name="Richardson P."/>
        </authorList>
    </citation>
    <scope>NUCLEOTIDE SEQUENCE [LARGE SCALE GENOMIC DNA]</scope>
    <source>
        <strain evidence="4">LMG 21967 / CNCM I-2342 / ORS 2060</strain>
    </source>
</reference>
<evidence type="ECO:0000313" key="3">
    <source>
        <dbReference type="EMBL" id="ACL55647.1"/>
    </source>
</evidence>
<keyword evidence="2" id="KW-1133">Transmembrane helix</keyword>
<dbReference type="HOGENOM" id="CLU_2717753_0_0_5"/>
<evidence type="ECO:0000256" key="1">
    <source>
        <dbReference type="SAM" id="MobiDB-lite"/>
    </source>
</evidence>
<dbReference type="Proteomes" id="UP000008207">
    <property type="component" value="Chromosome"/>
</dbReference>
<proteinExistence type="predicted"/>